<dbReference type="InterPro" id="IPR035901">
    <property type="entry name" value="GIY-YIG_endonuc_sf"/>
</dbReference>
<dbReference type="CDD" id="cd10449">
    <property type="entry name" value="GIY-YIG_SLX1_like"/>
    <property type="match status" value="1"/>
</dbReference>
<dbReference type="Gene3D" id="3.40.1440.10">
    <property type="entry name" value="GIY-YIG endonuclease"/>
    <property type="match status" value="1"/>
</dbReference>
<protein>
    <submittedName>
        <fullName evidence="3">Excinuclease ABC subunit C</fullName>
    </submittedName>
</protein>
<dbReference type="SUPFAM" id="SSF82771">
    <property type="entry name" value="GIY-YIG endonuclease"/>
    <property type="match status" value="1"/>
</dbReference>
<dbReference type="Pfam" id="PF01541">
    <property type="entry name" value="GIY-YIG"/>
    <property type="match status" value="1"/>
</dbReference>
<organism evidence="3 4">
    <name type="scientific">Candidatus Nealsonbacteria bacterium CG15_BIG_FIL_POST_REV_8_21_14_020_37_12</name>
    <dbReference type="NCBI Taxonomy" id="1974716"/>
    <lineage>
        <taxon>Bacteria</taxon>
        <taxon>Candidatus Nealsoniibacteriota</taxon>
    </lineage>
</organism>
<feature type="compositionally biased region" description="Basic and acidic residues" evidence="1">
    <location>
        <begin position="95"/>
        <end position="109"/>
    </location>
</feature>
<proteinExistence type="predicted"/>
<comment type="caution">
    <text evidence="3">The sequence shown here is derived from an EMBL/GenBank/DDBJ whole genome shotgun (WGS) entry which is preliminary data.</text>
</comment>
<feature type="domain" description="GIY-YIG" evidence="2">
    <location>
        <begin position="1"/>
        <end position="77"/>
    </location>
</feature>
<accession>A0A2M7H1Y3</accession>
<dbReference type="EMBL" id="PFGB01000004">
    <property type="protein sequence ID" value="PIW35364.1"/>
    <property type="molecule type" value="Genomic_DNA"/>
</dbReference>
<sequence length="109" mass="12496">MFYTYILLSSKSHLFYVGSTKDLKTRLLLHNSGQVKATKPNIPWRLVWYCGFLTEREAKDFEQYLKTGSGRAFAYKRLISVALAKDFSQGRKSSPKHDVPKPKAKDSHA</sequence>
<dbReference type="InterPro" id="IPR000305">
    <property type="entry name" value="GIY-YIG_endonuc"/>
</dbReference>
<feature type="region of interest" description="Disordered" evidence="1">
    <location>
        <begin position="88"/>
        <end position="109"/>
    </location>
</feature>
<dbReference type="Proteomes" id="UP000230215">
    <property type="component" value="Unassembled WGS sequence"/>
</dbReference>
<evidence type="ECO:0000313" key="3">
    <source>
        <dbReference type="EMBL" id="PIW35364.1"/>
    </source>
</evidence>
<name>A0A2M7H1Y3_9BACT</name>
<reference evidence="4" key="1">
    <citation type="submission" date="2017-09" db="EMBL/GenBank/DDBJ databases">
        <title>Depth-based differentiation of microbial function through sediment-hosted aquifers and enrichment of novel symbionts in the deep terrestrial subsurface.</title>
        <authorList>
            <person name="Probst A.J."/>
            <person name="Ladd B."/>
            <person name="Jarett J.K."/>
            <person name="Geller-Mcgrath D.E."/>
            <person name="Sieber C.M.K."/>
            <person name="Emerson J.B."/>
            <person name="Anantharaman K."/>
            <person name="Thomas B.C."/>
            <person name="Malmstrom R."/>
            <person name="Stieglmeier M."/>
            <person name="Klingl A."/>
            <person name="Woyke T."/>
            <person name="Ryan C.M."/>
            <person name="Banfield J.F."/>
        </authorList>
    </citation>
    <scope>NUCLEOTIDE SEQUENCE [LARGE SCALE GENOMIC DNA]</scope>
</reference>
<dbReference type="PROSITE" id="PS50164">
    <property type="entry name" value="GIY_YIG"/>
    <property type="match status" value="1"/>
</dbReference>
<evidence type="ECO:0000256" key="1">
    <source>
        <dbReference type="SAM" id="MobiDB-lite"/>
    </source>
</evidence>
<dbReference type="AlphaFoldDB" id="A0A2M7H1Y3"/>
<evidence type="ECO:0000313" key="4">
    <source>
        <dbReference type="Proteomes" id="UP000230215"/>
    </source>
</evidence>
<gene>
    <name evidence="3" type="ORF">COW25_00140</name>
</gene>
<evidence type="ECO:0000259" key="2">
    <source>
        <dbReference type="PROSITE" id="PS50164"/>
    </source>
</evidence>